<gene>
    <name evidence="6" type="primary">GLR2.6_3</name>
    <name evidence="6" type="ORF">CFP56_041118</name>
</gene>
<protein>
    <submittedName>
        <fullName evidence="6">Glutamate receptor 2.6</fullName>
    </submittedName>
</protein>
<keyword evidence="6" id="KW-0675">Receptor</keyword>
<keyword evidence="4" id="KW-0472">Membrane</keyword>
<dbReference type="Pfam" id="PF01094">
    <property type="entry name" value="ANF_receptor"/>
    <property type="match status" value="1"/>
</dbReference>
<dbReference type="AlphaFoldDB" id="A0AAW0IWP8"/>
<keyword evidence="2" id="KW-0812">Transmembrane</keyword>
<dbReference type="InterPro" id="IPR001828">
    <property type="entry name" value="ANF_lig-bd_rcpt"/>
</dbReference>
<dbReference type="SUPFAM" id="SSF53822">
    <property type="entry name" value="Periplasmic binding protein-like I"/>
    <property type="match status" value="1"/>
</dbReference>
<reference evidence="6 7" key="1">
    <citation type="journal article" date="2018" name="Sci. Data">
        <title>The draft genome sequence of cork oak.</title>
        <authorList>
            <person name="Ramos A.M."/>
            <person name="Usie A."/>
            <person name="Barbosa P."/>
            <person name="Barros P.M."/>
            <person name="Capote T."/>
            <person name="Chaves I."/>
            <person name="Simoes F."/>
            <person name="Abreu I."/>
            <person name="Carrasquinho I."/>
            <person name="Faro C."/>
            <person name="Guimaraes J.B."/>
            <person name="Mendonca D."/>
            <person name="Nobrega F."/>
            <person name="Rodrigues L."/>
            <person name="Saibo N.J.M."/>
            <person name="Varela M.C."/>
            <person name="Egas C."/>
            <person name="Matos J."/>
            <person name="Miguel C.M."/>
            <person name="Oliveira M.M."/>
            <person name="Ricardo C.P."/>
            <person name="Goncalves S."/>
        </authorList>
    </citation>
    <scope>NUCLEOTIDE SEQUENCE [LARGE SCALE GENOMIC DNA]</scope>
    <source>
        <strain evidence="7">cv. HL8</strain>
    </source>
</reference>
<keyword evidence="3" id="KW-1133">Transmembrane helix</keyword>
<feature type="domain" description="Receptor ligand binding region" evidence="5">
    <location>
        <begin position="28"/>
        <end position="143"/>
    </location>
</feature>
<evidence type="ECO:0000256" key="2">
    <source>
        <dbReference type="ARBA" id="ARBA00022692"/>
    </source>
</evidence>
<name>A0AAW0IWP8_QUESU</name>
<dbReference type="InterPro" id="IPR015683">
    <property type="entry name" value="Ionotropic_Glu_rcpt"/>
</dbReference>
<accession>A0AAW0IWP8</accession>
<evidence type="ECO:0000313" key="6">
    <source>
        <dbReference type="EMBL" id="KAK7818686.1"/>
    </source>
</evidence>
<dbReference type="EMBL" id="PKMF04000815">
    <property type="protein sequence ID" value="KAK7818686.1"/>
    <property type="molecule type" value="Genomic_DNA"/>
</dbReference>
<keyword evidence="7" id="KW-1185">Reference proteome</keyword>
<evidence type="ECO:0000256" key="4">
    <source>
        <dbReference type="ARBA" id="ARBA00023136"/>
    </source>
</evidence>
<evidence type="ECO:0000256" key="1">
    <source>
        <dbReference type="ARBA" id="ARBA00004370"/>
    </source>
</evidence>
<dbReference type="PANTHER" id="PTHR34836:SF1">
    <property type="entry name" value="OS09G0428600 PROTEIN"/>
    <property type="match status" value="1"/>
</dbReference>
<dbReference type="PANTHER" id="PTHR34836">
    <property type="entry name" value="OS06G0188250 PROTEIN"/>
    <property type="match status" value="1"/>
</dbReference>
<evidence type="ECO:0000259" key="5">
    <source>
        <dbReference type="Pfam" id="PF01094"/>
    </source>
</evidence>
<evidence type="ECO:0000313" key="7">
    <source>
        <dbReference type="Proteomes" id="UP000237347"/>
    </source>
</evidence>
<evidence type="ECO:0000256" key="3">
    <source>
        <dbReference type="ARBA" id="ARBA00022989"/>
    </source>
</evidence>
<organism evidence="6 7">
    <name type="scientific">Quercus suber</name>
    <name type="common">Cork oak</name>
    <dbReference type="NCBI Taxonomy" id="58331"/>
    <lineage>
        <taxon>Eukaryota</taxon>
        <taxon>Viridiplantae</taxon>
        <taxon>Streptophyta</taxon>
        <taxon>Embryophyta</taxon>
        <taxon>Tracheophyta</taxon>
        <taxon>Spermatophyta</taxon>
        <taxon>Magnoliopsida</taxon>
        <taxon>eudicotyledons</taxon>
        <taxon>Gunneridae</taxon>
        <taxon>Pentapetalae</taxon>
        <taxon>rosids</taxon>
        <taxon>fabids</taxon>
        <taxon>Fagales</taxon>
        <taxon>Fagaceae</taxon>
        <taxon>Quercus</taxon>
    </lineage>
</organism>
<proteinExistence type="predicted"/>
<dbReference type="InterPro" id="IPR028082">
    <property type="entry name" value="Peripla_BP_I"/>
</dbReference>
<comment type="subcellular location">
    <subcellularLocation>
        <location evidence="1">Membrane</location>
    </subcellularLocation>
</comment>
<comment type="caution">
    <text evidence="6">The sequence shown here is derived from an EMBL/GenBank/DDBJ whole genome shotgun (WGS) entry which is preliminary data.</text>
</comment>
<dbReference type="GO" id="GO:0016020">
    <property type="term" value="C:membrane"/>
    <property type="evidence" value="ECO:0007669"/>
    <property type="project" value="UniProtKB-SubCell"/>
</dbReference>
<dbReference type="Gene3D" id="3.40.50.2300">
    <property type="match status" value="1"/>
</dbReference>
<sequence>MARNVVIPINVGVLDNYTWVGKLGLSCINMALSDFYAYEDYFKTRLVLQTRDSTSGVVEAAAAGPENSTQANFMIDLGAKAQVPIISFSATSPSLTSSRRPYFFRIAQSDSSQVKAISAIVQASAWREVVLIYIDNEYGEGIIPF</sequence>
<dbReference type="Proteomes" id="UP000237347">
    <property type="component" value="Unassembled WGS sequence"/>
</dbReference>